<evidence type="ECO:0000313" key="1">
    <source>
        <dbReference type="EMBL" id="KAJ9059933.1"/>
    </source>
</evidence>
<gene>
    <name evidence="1" type="ORF">DSO57_1036413</name>
</gene>
<proteinExistence type="predicted"/>
<dbReference type="Proteomes" id="UP001165960">
    <property type="component" value="Unassembled WGS sequence"/>
</dbReference>
<keyword evidence="2" id="KW-1185">Reference proteome</keyword>
<protein>
    <submittedName>
        <fullName evidence="1">Uncharacterized protein</fullName>
    </submittedName>
</protein>
<evidence type="ECO:0000313" key="2">
    <source>
        <dbReference type="Proteomes" id="UP001165960"/>
    </source>
</evidence>
<dbReference type="EMBL" id="QTSX02005320">
    <property type="protein sequence ID" value="KAJ9059933.1"/>
    <property type="molecule type" value="Genomic_DNA"/>
</dbReference>
<comment type="caution">
    <text evidence="1">The sequence shown here is derived from an EMBL/GenBank/DDBJ whole genome shotgun (WGS) entry which is preliminary data.</text>
</comment>
<name>A0ACC2SCA5_9FUNG</name>
<sequence length="602" mass="66701">MKREANVSLIDDAAKKPRMQAVYQYPDYSGYYNQQAIAQAQAQAHQAQTAMTMYQDPYVMMSMLASAGYQMPTGYHNPTVQQQRPGSAQVPPPPPRCQGKCQHSFKCQVSRRCNHKCRLQCNPRCRLQCSPRCNLECSPRCHLRCSPRFNLQMQPQMQPQMQAQQHAPQLAYSAVGHMAGYQAHYGAHMGMAMPQYIAPVSLDAGNRTIYLGNIPEGVTYEELLTLVRGGMIESCRILPDKGCAFISFIDSYGAGLFHYHFNSSTQGLTLRDQKVTVGWGKMYPLSNLVASHISRGASRCVFLGGIDDSYTPQWLIEELGKFGDIDTVKVLYEKKIAFVHFTTISNAVKCVDNLSANPAWSDKKLSYGKDRCDKPLNGQKSENTFPGHPGLDVGLEANSNLRQVYLGGIPPDTTSSDICNVVRGGILLSVRVVPEKTCAFVTFAGLREAAEFLSFCNTTGCYIKSRRVRANWGKPVPLSFSIDSAIRKGASRNIFFPKLSEGLTIDQLRNDFQTFGELEQVHIIPEKNSAFVNFNSLADAIKAFESMNTNPFYASLGMRYGKDRCANPARYMQPRMHLSAQAPAPHAVPAAAAAPMVPPFHG</sequence>
<accession>A0ACC2SCA5</accession>
<organism evidence="1 2">
    <name type="scientific">Entomophthora muscae</name>
    <dbReference type="NCBI Taxonomy" id="34485"/>
    <lineage>
        <taxon>Eukaryota</taxon>
        <taxon>Fungi</taxon>
        <taxon>Fungi incertae sedis</taxon>
        <taxon>Zoopagomycota</taxon>
        <taxon>Entomophthoromycotina</taxon>
        <taxon>Entomophthoromycetes</taxon>
        <taxon>Entomophthorales</taxon>
        <taxon>Entomophthoraceae</taxon>
        <taxon>Entomophthora</taxon>
    </lineage>
</organism>
<reference evidence="1" key="1">
    <citation type="submission" date="2022-04" db="EMBL/GenBank/DDBJ databases">
        <title>Genome of the entomopathogenic fungus Entomophthora muscae.</title>
        <authorList>
            <person name="Elya C."/>
            <person name="Lovett B.R."/>
            <person name="Lee E."/>
            <person name="Macias A.M."/>
            <person name="Hajek A.E."/>
            <person name="De Bivort B.L."/>
            <person name="Kasson M.T."/>
            <person name="De Fine Licht H.H."/>
            <person name="Stajich J.E."/>
        </authorList>
    </citation>
    <scope>NUCLEOTIDE SEQUENCE</scope>
    <source>
        <strain evidence="1">Berkeley</strain>
    </source>
</reference>